<gene>
    <name evidence="7" type="primary">cbiT</name>
    <name evidence="7" type="ORF">H0485_11765</name>
</gene>
<dbReference type="InterPro" id="IPR029063">
    <property type="entry name" value="SAM-dependent_MTases_sf"/>
</dbReference>
<organism evidence="7 8">
    <name type="scientific">Pseudogemmobacter faecipullorum</name>
    <dbReference type="NCBI Taxonomy" id="2755041"/>
    <lineage>
        <taxon>Bacteria</taxon>
        <taxon>Pseudomonadati</taxon>
        <taxon>Pseudomonadota</taxon>
        <taxon>Alphaproteobacteria</taxon>
        <taxon>Rhodobacterales</taxon>
        <taxon>Paracoccaceae</taxon>
        <taxon>Pseudogemmobacter</taxon>
    </lineage>
</organism>
<dbReference type="InterPro" id="IPR014008">
    <property type="entry name" value="Cbl_synth_MTase_CbiT"/>
</dbReference>
<dbReference type="RefSeq" id="WP_226935786.1">
    <property type="nucleotide sequence ID" value="NZ_JACDXX010000010.1"/>
</dbReference>
<keyword evidence="8" id="KW-1185">Reference proteome</keyword>
<dbReference type="PIRSF" id="PIRSF036428">
    <property type="entry name" value="CobL"/>
    <property type="match status" value="1"/>
</dbReference>
<evidence type="ECO:0000256" key="5">
    <source>
        <dbReference type="ARBA" id="ARBA00022691"/>
    </source>
</evidence>
<evidence type="ECO:0000256" key="4">
    <source>
        <dbReference type="ARBA" id="ARBA00022679"/>
    </source>
</evidence>
<dbReference type="Gene3D" id="3.40.50.150">
    <property type="entry name" value="Vaccinia Virus protein VP39"/>
    <property type="match status" value="1"/>
</dbReference>
<comment type="pathway">
    <text evidence="1">Cofactor biosynthesis; adenosylcobalamin biosynthesis.</text>
</comment>
<dbReference type="InterPro" id="IPR006365">
    <property type="entry name" value="Cbl_synth_CobL"/>
</dbReference>
<dbReference type="EMBL" id="JACDXX010000010">
    <property type="protein sequence ID" value="MCB5410669.1"/>
    <property type="molecule type" value="Genomic_DNA"/>
</dbReference>
<protein>
    <submittedName>
        <fullName evidence="7">Precorrin-6Y C5,15-methyltransferase (Decarboxylating) subunit CbiT</fullName>
    </submittedName>
</protein>
<dbReference type="InterPro" id="IPR000878">
    <property type="entry name" value="4pyrrol_Mease"/>
</dbReference>
<keyword evidence="2" id="KW-0169">Cobalamin biosynthesis</keyword>
<evidence type="ECO:0000256" key="2">
    <source>
        <dbReference type="ARBA" id="ARBA00022573"/>
    </source>
</evidence>
<reference evidence="7 8" key="1">
    <citation type="submission" date="2020-07" db="EMBL/GenBank/DDBJ databases">
        <title>Pseudogemmobacter sp. nov., isolated from poultry manure in Taiwan.</title>
        <authorList>
            <person name="Lin S.-Y."/>
            <person name="Tang Y.-S."/>
            <person name="Young C.-C."/>
        </authorList>
    </citation>
    <scope>NUCLEOTIDE SEQUENCE [LARGE SCALE GENOMIC DNA]</scope>
    <source>
        <strain evidence="7 8">CC-YST710</strain>
    </source>
</reference>
<dbReference type="InterPro" id="IPR050714">
    <property type="entry name" value="Cobalamin_biosynth_MTase"/>
</dbReference>
<dbReference type="Proteomes" id="UP001198571">
    <property type="component" value="Unassembled WGS sequence"/>
</dbReference>
<evidence type="ECO:0000256" key="1">
    <source>
        <dbReference type="ARBA" id="ARBA00004953"/>
    </source>
</evidence>
<name>A0ABS8CMR3_9RHOB</name>
<dbReference type="NCBIfam" id="TIGR02469">
    <property type="entry name" value="CbiT"/>
    <property type="match status" value="1"/>
</dbReference>
<evidence type="ECO:0000256" key="3">
    <source>
        <dbReference type="ARBA" id="ARBA00022603"/>
    </source>
</evidence>
<evidence type="ECO:0000313" key="7">
    <source>
        <dbReference type="EMBL" id="MCB5410669.1"/>
    </source>
</evidence>
<dbReference type="InterPro" id="IPR014777">
    <property type="entry name" value="4pyrrole_Mease_sub1"/>
</dbReference>
<keyword evidence="4" id="KW-0808">Transferase</keyword>
<dbReference type="Pfam" id="PF00590">
    <property type="entry name" value="TP_methylase"/>
    <property type="match status" value="1"/>
</dbReference>
<sequence length="391" mass="41294">MAEWLSVVGLGEDGLPGLAEASLVALSRAEVVFGSPRLLAQLTHADKRPWPVPFSIAPLLALRGRKVAALVSGDPFWHGAGGAIADQLPQGEWRAWPAPSVLSLAAAALGWRLEEVTALGLHAAPFARLRPALSPGARLIVTLRDGQAPAALAAWLTGLGFGDTLLHVMERLGGAEQQIRLFRAADPLPVTADLVSCALEVGEGPVLSHAAGRPDEIFEHDGQITRRPIRALALSALAPRGGELLWDLGAGSGSVGIEWLLAEGRNRVIAVEQDPLRAARARRNAAALGCVHYRLIEGKSAALIGQMEPPAAVFIGGGLDQALLERLTAILAPGTRLVAHGVTLETEALLIAARLRFGGDLLRIGLSEVTTLGQRHAWKAAYPVTQWRVQL</sequence>
<dbReference type="PANTHER" id="PTHR43182:SF1">
    <property type="entry name" value="COBALT-PRECORRIN-7 C(5)-METHYLTRANSFERASE"/>
    <property type="match status" value="1"/>
</dbReference>
<evidence type="ECO:0000313" key="8">
    <source>
        <dbReference type="Proteomes" id="UP001198571"/>
    </source>
</evidence>
<dbReference type="CDD" id="cd11644">
    <property type="entry name" value="Precorrin-6Y-MT"/>
    <property type="match status" value="1"/>
</dbReference>
<evidence type="ECO:0000259" key="6">
    <source>
        <dbReference type="Pfam" id="PF00590"/>
    </source>
</evidence>
<feature type="domain" description="Tetrapyrrole methylase" evidence="6">
    <location>
        <begin position="5"/>
        <end position="181"/>
    </location>
</feature>
<dbReference type="InterPro" id="IPR012818">
    <property type="entry name" value="CbiE"/>
</dbReference>
<dbReference type="InterPro" id="IPR035996">
    <property type="entry name" value="4pyrrol_Methylase_sf"/>
</dbReference>
<accession>A0ABS8CMR3</accession>
<keyword evidence="3" id="KW-0489">Methyltransferase</keyword>
<dbReference type="SUPFAM" id="SSF53335">
    <property type="entry name" value="S-adenosyl-L-methionine-dependent methyltransferases"/>
    <property type="match status" value="1"/>
</dbReference>
<comment type="caution">
    <text evidence="7">The sequence shown here is derived from an EMBL/GenBank/DDBJ whole genome shotgun (WGS) entry which is preliminary data.</text>
</comment>
<dbReference type="PANTHER" id="PTHR43182">
    <property type="entry name" value="COBALT-PRECORRIN-6B C(15)-METHYLTRANSFERASE (DECARBOXYLATING)"/>
    <property type="match status" value="1"/>
</dbReference>
<dbReference type="SUPFAM" id="SSF53790">
    <property type="entry name" value="Tetrapyrrole methylase"/>
    <property type="match status" value="1"/>
</dbReference>
<keyword evidence="5" id="KW-0949">S-adenosyl-L-methionine</keyword>
<dbReference type="Gene3D" id="3.40.1010.10">
    <property type="entry name" value="Cobalt-precorrin-4 Transmethylase, Domain 1"/>
    <property type="match status" value="1"/>
</dbReference>
<proteinExistence type="predicted"/>